<dbReference type="RefSeq" id="WP_077076672.1">
    <property type="nucleotide sequence ID" value="NZ_LT671858.1"/>
</dbReference>
<dbReference type="Proteomes" id="UP000187822">
    <property type="component" value="Chromosome I"/>
</dbReference>
<dbReference type="GO" id="GO:0000287">
    <property type="term" value="F:magnesium ion binding"/>
    <property type="evidence" value="ECO:0007669"/>
    <property type="project" value="InterPro"/>
</dbReference>
<evidence type="ECO:0000256" key="3">
    <source>
        <dbReference type="ARBA" id="ARBA00022801"/>
    </source>
</evidence>
<dbReference type="EMBL" id="LT719092">
    <property type="protein sequence ID" value="SJK85567.1"/>
    <property type="molecule type" value="Genomic_DNA"/>
</dbReference>
<dbReference type="GeneID" id="41589086"/>
<dbReference type="InterPro" id="IPR036412">
    <property type="entry name" value="HAD-like_sf"/>
</dbReference>
<dbReference type="InterPro" id="IPR023943">
    <property type="entry name" value="Enolase-ppase_E1"/>
</dbReference>
<organism evidence="5 8">
    <name type="scientific">Cuniculiplasma divulgatum</name>
    <dbReference type="NCBI Taxonomy" id="1673428"/>
    <lineage>
        <taxon>Archaea</taxon>
        <taxon>Methanobacteriati</taxon>
        <taxon>Thermoplasmatota</taxon>
        <taxon>Thermoplasmata</taxon>
        <taxon>Thermoplasmatales</taxon>
        <taxon>Cuniculiplasmataceae</taxon>
        <taxon>Cuniculiplasma</taxon>
    </lineage>
</organism>
<dbReference type="CDD" id="cd01629">
    <property type="entry name" value="HAD_EP"/>
    <property type="match status" value="1"/>
</dbReference>
<dbReference type="PANTHER" id="PTHR20371:SF1">
    <property type="entry name" value="ENOLASE-PHOSPHATASE E1"/>
    <property type="match status" value="1"/>
</dbReference>
<evidence type="ECO:0000313" key="6">
    <source>
        <dbReference type="EMBL" id="SJK85567.1"/>
    </source>
</evidence>
<evidence type="ECO:0000256" key="1">
    <source>
        <dbReference type="ARBA" id="ARBA00007958"/>
    </source>
</evidence>
<protein>
    <submittedName>
        <fullName evidence="5">2,3-diketo-5-methylthio-1-phosphopentane phosphatase</fullName>
    </submittedName>
</protein>
<evidence type="ECO:0000256" key="4">
    <source>
        <dbReference type="ARBA" id="ARBA00023167"/>
    </source>
</evidence>
<dbReference type="NCBIfam" id="TIGR01549">
    <property type="entry name" value="HAD-SF-IA-v1"/>
    <property type="match status" value="1"/>
</dbReference>
<dbReference type="Gene3D" id="1.10.720.60">
    <property type="match status" value="1"/>
</dbReference>
<dbReference type="KEGG" id="cdiv:CPM_1788"/>
<keyword evidence="3" id="KW-0378">Hydrolase</keyword>
<reference evidence="7" key="2">
    <citation type="submission" date="2016-06" db="EMBL/GenBank/DDBJ databases">
        <authorList>
            <person name="Toshchakov V.S."/>
        </authorList>
    </citation>
    <scope>NUCLEOTIDE SEQUENCE [LARGE SCALE GENOMIC DNA]</scope>
    <source>
        <strain>PM4 (JCM 30641</strain>
        <strain evidence="7">\VKM B-2940)</strain>
    </source>
</reference>
<dbReference type="SFLD" id="SFLDG01129">
    <property type="entry name" value="C1.5:_HAD__Beta-PGM__Phosphata"/>
    <property type="match status" value="1"/>
</dbReference>
<reference evidence="6" key="3">
    <citation type="submission" date="2016-06" db="EMBL/GenBank/DDBJ databases">
        <authorList>
            <person name="Olsen C.W."/>
            <person name="Carey S."/>
            <person name="Hinshaw L."/>
            <person name="Karasin A.I."/>
        </authorList>
    </citation>
    <scope>NUCLEOTIDE SEQUENCE [LARGE SCALE GENOMIC DNA]</scope>
    <source>
        <strain evidence="6">PM4</strain>
    </source>
</reference>
<dbReference type="GO" id="GO:0043874">
    <property type="term" value="F:acireductone synthase activity"/>
    <property type="evidence" value="ECO:0007669"/>
    <property type="project" value="InterPro"/>
</dbReference>
<sequence>MTCKINIQNYVLLDVEGTTTPVNFVHITLFKYARDSLTKFLTKNNKIPVVKKALLEIAQNGRINENGEFSPDEKIVAYIERLIDLDSKLGALKTLEGLIWQEGYESGELKSEVYDDVPESLIRWKKSGKKVYIYSSGSVLAQKLLFKYSKFGNLTKYIDGYFDTEIGPKKDVKSYVNISNKLGVLPEKISFISDSIDEVSSSRNAGINSILINRGNEVDDTNPVDFIIDFRSLC</sequence>
<dbReference type="EMBL" id="LT671858">
    <property type="protein sequence ID" value="SIM84982.1"/>
    <property type="molecule type" value="Genomic_DNA"/>
</dbReference>
<dbReference type="Pfam" id="PF00702">
    <property type="entry name" value="Hydrolase"/>
    <property type="match status" value="1"/>
</dbReference>
<keyword evidence="7" id="KW-1185">Reference proteome</keyword>
<dbReference type="Proteomes" id="UP000195607">
    <property type="component" value="Chromosome I"/>
</dbReference>
<keyword evidence="2" id="KW-0028">Amino-acid biosynthesis</keyword>
<evidence type="ECO:0000313" key="5">
    <source>
        <dbReference type="EMBL" id="SIM84982.1"/>
    </source>
</evidence>
<dbReference type="NCBIfam" id="TIGR01691">
    <property type="entry name" value="enolase-ppase"/>
    <property type="match status" value="1"/>
</dbReference>
<evidence type="ECO:0000256" key="2">
    <source>
        <dbReference type="ARBA" id="ARBA00022605"/>
    </source>
</evidence>
<accession>A0A1N5WI67</accession>
<dbReference type="Gene3D" id="3.40.50.1000">
    <property type="entry name" value="HAD superfamily/HAD-like"/>
    <property type="match status" value="1"/>
</dbReference>
<dbReference type="AlphaFoldDB" id="A0A1N5WI67"/>
<name>A0A1N5WI67_9ARCH</name>
<evidence type="ECO:0000313" key="7">
    <source>
        <dbReference type="Proteomes" id="UP000187822"/>
    </source>
</evidence>
<dbReference type="InterPro" id="IPR006439">
    <property type="entry name" value="HAD-SF_hydro_IA"/>
</dbReference>
<keyword evidence="4" id="KW-0486">Methionine biosynthesis</keyword>
<dbReference type="SUPFAM" id="SSF56784">
    <property type="entry name" value="HAD-like"/>
    <property type="match status" value="1"/>
</dbReference>
<dbReference type="SFLD" id="SFLDS00003">
    <property type="entry name" value="Haloacid_Dehalogenase"/>
    <property type="match status" value="1"/>
</dbReference>
<proteinExistence type="inferred from homology"/>
<gene>
    <name evidence="6" type="ORF">CPM_1788</name>
    <name evidence="5" type="ORF">CSP5_1849</name>
</gene>
<dbReference type="SFLD" id="SFLDG01133">
    <property type="entry name" value="C1.5.4:_Enolase-phosphatase_Li"/>
    <property type="match status" value="1"/>
</dbReference>
<reference evidence="5 8" key="1">
    <citation type="submission" date="2016-04" db="EMBL/GenBank/DDBJ databases">
        <authorList>
            <person name="Evans L.H."/>
            <person name="Alamgir A."/>
            <person name="Owens N."/>
            <person name="Weber N.D."/>
            <person name="Virtaneva K."/>
            <person name="Barbian K."/>
            <person name="Babar A."/>
            <person name="Rosenke K."/>
        </authorList>
    </citation>
    <scope>NUCLEOTIDE SEQUENCE [LARGE SCALE GENOMIC DNA]</scope>
    <source>
        <strain evidence="5">S5</strain>
        <strain evidence="8">S5(T) (JCM 30642 \VKM B-2941)</strain>
    </source>
</reference>
<dbReference type="InterPro" id="IPR023214">
    <property type="entry name" value="HAD_sf"/>
</dbReference>
<dbReference type="GO" id="GO:0019509">
    <property type="term" value="P:L-methionine salvage from methylthioadenosine"/>
    <property type="evidence" value="ECO:0007669"/>
    <property type="project" value="InterPro"/>
</dbReference>
<evidence type="ECO:0000313" key="8">
    <source>
        <dbReference type="Proteomes" id="UP000195607"/>
    </source>
</evidence>
<dbReference type="PANTHER" id="PTHR20371">
    <property type="entry name" value="ENOLASE-PHOSPHATASE E1"/>
    <property type="match status" value="1"/>
</dbReference>
<comment type="similarity">
    <text evidence="1">Belongs to the HAD-like hydrolase superfamily.</text>
</comment>
<dbReference type="STRING" id="1673428.CPM_1788"/>